<dbReference type="Proteomes" id="UP000586093">
    <property type="component" value="Unassembled WGS sequence"/>
</dbReference>
<feature type="transmembrane region" description="Helical" evidence="6">
    <location>
        <begin position="247"/>
        <end position="267"/>
    </location>
</feature>
<evidence type="ECO:0000256" key="4">
    <source>
        <dbReference type="ARBA" id="ARBA00022989"/>
    </source>
</evidence>
<dbReference type="PANTHER" id="PTHR32322">
    <property type="entry name" value="INNER MEMBRANE TRANSPORTER"/>
    <property type="match status" value="1"/>
</dbReference>
<dbReference type="EMBL" id="JACIVI010000001">
    <property type="protein sequence ID" value="MBB1160812.1"/>
    <property type="molecule type" value="Genomic_DNA"/>
</dbReference>
<feature type="transmembrane region" description="Helical" evidence="6">
    <location>
        <begin position="12"/>
        <end position="31"/>
    </location>
</feature>
<dbReference type="InterPro" id="IPR050638">
    <property type="entry name" value="AA-Vitamin_Transporters"/>
</dbReference>
<feature type="transmembrane region" description="Helical" evidence="6">
    <location>
        <begin position="160"/>
        <end position="177"/>
    </location>
</feature>
<feature type="transmembrane region" description="Helical" evidence="6">
    <location>
        <begin position="98"/>
        <end position="118"/>
    </location>
</feature>
<dbReference type="SUPFAM" id="SSF103481">
    <property type="entry name" value="Multidrug resistance efflux transporter EmrE"/>
    <property type="match status" value="2"/>
</dbReference>
<evidence type="ECO:0000259" key="7">
    <source>
        <dbReference type="Pfam" id="PF00892"/>
    </source>
</evidence>
<evidence type="ECO:0000256" key="3">
    <source>
        <dbReference type="ARBA" id="ARBA00022692"/>
    </source>
</evidence>
<dbReference type="AlphaFoldDB" id="A0A839HIW9"/>
<feature type="transmembrane region" description="Helical" evidence="6">
    <location>
        <begin position="189"/>
        <end position="207"/>
    </location>
</feature>
<dbReference type="RefSeq" id="WP_182661105.1">
    <property type="nucleotide sequence ID" value="NZ_JACIVI010000001.1"/>
</dbReference>
<comment type="caution">
    <text evidence="8">The sequence shown here is derived from an EMBL/GenBank/DDBJ whole genome shotgun (WGS) entry which is preliminary data.</text>
</comment>
<dbReference type="InterPro" id="IPR037185">
    <property type="entry name" value="EmrE-like"/>
</dbReference>
<evidence type="ECO:0000256" key="2">
    <source>
        <dbReference type="ARBA" id="ARBA00007362"/>
    </source>
</evidence>
<evidence type="ECO:0000313" key="8">
    <source>
        <dbReference type="EMBL" id="MBB1160812.1"/>
    </source>
</evidence>
<evidence type="ECO:0000256" key="1">
    <source>
        <dbReference type="ARBA" id="ARBA00004141"/>
    </source>
</evidence>
<comment type="similarity">
    <text evidence="2">Belongs to the EamA transporter family.</text>
</comment>
<evidence type="ECO:0000313" key="9">
    <source>
        <dbReference type="Proteomes" id="UP000586093"/>
    </source>
</evidence>
<protein>
    <submittedName>
        <fullName evidence="8">DMT family transporter</fullName>
    </submittedName>
</protein>
<proteinExistence type="inferred from homology"/>
<dbReference type="InterPro" id="IPR000620">
    <property type="entry name" value="EamA_dom"/>
</dbReference>
<evidence type="ECO:0000256" key="6">
    <source>
        <dbReference type="SAM" id="Phobius"/>
    </source>
</evidence>
<feature type="transmembrane region" description="Helical" evidence="6">
    <location>
        <begin position="43"/>
        <end position="61"/>
    </location>
</feature>
<gene>
    <name evidence="8" type="ORF">H4F90_02310</name>
</gene>
<comment type="subcellular location">
    <subcellularLocation>
        <location evidence="1">Membrane</location>
        <topology evidence="1">Multi-pass membrane protein</topology>
    </subcellularLocation>
</comment>
<accession>A0A839HIW9</accession>
<dbReference type="GO" id="GO:0016020">
    <property type="term" value="C:membrane"/>
    <property type="evidence" value="ECO:0007669"/>
    <property type="project" value="UniProtKB-SubCell"/>
</dbReference>
<name>A0A839HIW9_9BURK</name>
<keyword evidence="9" id="KW-1185">Reference proteome</keyword>
<dbReference type="Pfam" id="PF00892">
    <property type="entry name" value="EamA"/>
    <property type="match status" value="2"/>
</dbReference>
<sequence length="296" mass="30438">MRLVSPGAVWRVVPAVFVLIWSTGFIVARYGMPHAPPMGFLSWRYALSIACFGVWIGLSGARWPQGRAAWGHLAVTGLLMQAGYLGGVWAAVRLGLGAGAVALIVGLQPVLTALWLAARAAPGDGGRVAPLQWAGLALGLAGLALVVGRKLGQGEVNGPNLLLALLALASITVGTLYQKRFVAPCDARTAGCVQMLAALAATLPLAALETAPIDWHAEMVGALAWSVLGLTLGASSLLYLMIQRGAAAAVTSWLYLVPPTTALMAAVLFGEPLGLDVLLGTALTAAGVALVQRAAR</sequence>
<keyword evidence="3 6" id="KW-0812">Transmembrane</keyword>
<reference evidence="8 9" key="1">
    <citation type="submission" date="2020-08" db="EMBL/GenBank/DDBJ databases">
        <title>Aquariorum lacteus gen. nov., sp. nov., a new member of the family Comamonadaceae, isolated from freshwater aquarium.</title>
        <authorList>
            <person name="Chun S.-J."/>
        </authorList>
    </citation>
    <scope>NUCLEOTIDE SEQUENCE [LARGE SCALE GENOMIC DNA]</scope>
    <source>
        <strain evidence="8 9">SJAQ100</strain>
    </source>
</reference>
<organism evidence="8 9">
    <name type="scientific">Aquariibacter albus</name>
    <dbReference type="NCBI Taxonomy" id="2759899"/>
    <lineage>
        <taxon>Bacteria</taxon>
        <taxon>Pseudomonadati</taxon>
        <taxon>Pseudomonadota</taxon>
        <taxon>Betaproteobacteria</taxon>
        <taxon>Burkholderiales</taxon>
        <taxon>Sphaerotilaceae</taxon>
        <taxon>Aquariibacter</taxon>
    </lineage>
</organism>
<feature type="transmembrane region" description="Helical" evidence="6">
    <location>
        <begin position="219"/>
        <end position="240"/>
    </location>
</feature>
<feature type="domain" description="EamA" evidence="7">
    <location>
        <begin position="161"/>
        <end position="291"/>
    </location>
</feature>
<keyword evidence="5 6" id="KW-0472">Membrane</keyword>
<feature type="transmembrane region" description="Helical" evidence="6">
    <location>
        <begin position="130"/>
        <end position="148"/>
    </location>
</feature>
<feature type="transmembrane region" description="Helical" evidence="6">
    <location>
        <begin position="73"/>
        <end position="92"/>
    </location>
</feature>
<evidence type="ECO:0000256" key="5">
    <source>
        <dbReference type="ARBA" id="ARBA00023136"/>
    </source>
</evidence>
<feature type="transmembrane region" description="Helical" evidence="6">
    <location>
        <begin position="273"/>
        <end position="291"/>
    </location>
</feature>
<feature type="domain" description="EamA" evidence="7">
    <location>
        <begin position="17"/>
        <end position="147"/>
    </location>
</feature>
<keyword evidence="4 6" id="KW-1133">Transmembrane helix</keyword>
<dbReference type="PANTHER" id="PTHR32322:SF2">
    <property type="entry name" value="EAMA DOMAIN-CONTAINING PROTEIN"/>
    <property type="match status" value="1"/>
</dbReference>